<dbReference type="PANTHER" id="PTHR33678">
    <property type="entry name" value="BLL1576 PROTEIN"/>
    <property type="match status" value="1"/>
</dbReference>
<evidence type="ECO:0000313" key="3">
    <source>
        <dbReference type="EMBL" id="MBM6754504.1"/>
    </source>
</evidence>
<feature type="non-terminal residue" evidence="3">
    <location>
        <position position="1"/>
    </location>
</feature>
<dbReference type="Pfam" id="PF13817">
    <property type="entry name" value="DDE_Tnp_IS66_C"/>
    <property type="match status" value="1"/>
</dbReference>
<dbReference type="EMBL" id="JACJJQ010000032">
    <property type="protein sequence ID" value="MBM6754504.1"/>
    <property type="molecule type" value="Genomic_DNA"/>
</dbReference>
<dbReference type="InterPro" id="IPR039552">
    <property type="entry name" value="IS66_C"/>
</dbReference>
<accession>A0ABS2EPS5</accession>
<reference evidence="3 4" key="1">
    <citation type="journal article" date="2021" name="Sci. Rep.">
        <title>The distribution of antibiotic resistance genes in chicken gut microbiota commensals.</title>
        <authorList>
            <person name="Juricova H."/>
            <person name="Matiasovicova J."/>
            <person name="Kubasova T."/>
            <person name="Cejkova D."/>
            <person name="Rychlik I."/>
        </authorList>
    </citation>
    <scope>NUCLEOTIDE SEQUENCE [LARGE SCALE GENOMIC DNA]</scope>
    <source>
        <strain evidence="3 4">An810</strain>
    </source>
</reference>
<name>A0ABS2EPS5_9LACO</name>
<dbReference type="Pfam" id="PF03050">
    <property type="entry name" value="DDE_Tnp_IS66"/>
    <property type="match status" value="1"/>
</dbReference>
<evidence type="ECO:0000313" key="4">
    <source>
        <dbReference type="Proteomes" id="UP000776629"/>
    </source>
</evidence>
<dbReference type="InterPro" id="IPR004291">
    <property type="entry name" value="Transposase_IS66_central"/>
</dbReference>
<evidence type="ECO:0000259" key="1">
    <source>
        <dbReference type="Pfam" id="PF03050"/>
    </source>
</evidence>
<proteinExistence type="predicted"/>
<dbReference type="InterPro" id="IPR052344">
    <property type="entry name" value="Transposase-related"/>
</dbReference>
<keyword evidence="4" id="KW-1185">Reference proteome</keyword>
<feature type="domain" description="Transposase IS66 C-terminal" evidence="2">
    <location>
        <begin position="123"/>
        <end position="160"/>
    </location>
</feature>
<sequence length="170" mass="20055">ILKKSLAIQIVKRIGKIFEIEQQLEYETKEEKLKQRILRLKPAVDEFFEFLKQVVHKTNNKLRTHIESTLKLEQRVYRIFEDGQVPLSNNDIEQSIRFSTIIRKNSLFAQSVAGAKACAVYYSLVETAKENNLDVVEYFRYLFKYLPNRIDEDLTAYLPWAKQVQVACHK</sequence>
<protein>
    <submittedName>
        <fullName evidence="3">Transposase</fullName>
    </submittedName>
</protein>
<gene>
    <name evidence="3" type="ORF">H5993_07015</name>
</gene>
<evidence type="ECO:0000259" key="2">
    <source>
        <dbReference type="Pfam" id="PF13817"/>
    </source>
</evidence>
<organism evidence="3 4">
    <name type="scientific">Limosilactobacillus alvi</name>
    <dbReference type="NCBI Taxonomy" id="990412"/>
    <lineage>
        <taxon>Bacteria</taxon>
        <taxon>Bacillati</taxon>
        <taxon>Bacillota</taxon>
        <taxon>Bacilli</taxon>
        <taxon>Lactobacillales</taxon>
        <taxon>Lactobacillaceae</taxon>
        <taxon>Limosilactobacillus</taxon>
    </lineage>
</organism>
<feature type="domain" description="Transposase IS66 central" evidence="1">
    <location>
        <begin position="5"/>
        <end position="116"/>
    </location>
</feature>
<comment type="caution">
    <text evidence="3">The sequence shown here is derived from an EMBL/GenBank/DDBJ whole genome shotgun (WGS) entry which is preliminary data.</text>
</comment>
<dbReference type="Proteomes" id="UP000776629">
    <property type="component" value="Unassembled WGS sequence"/>
</dbReference>
<dbReference type="RefSeq" id="WP_204776790.1">
    <property type="nucleotide sequence ID" value="NZ_JACJJQ010000032.1"/>
</dbReference>